<dbReference type="EMBL" id="CP014352">
    <property type="protein sequence ID" value="AMS04320.1"/>
    <property type="molecule type" value="Genomic_DNA"/>
</dbReference>
<dbReference type="Pfam" id="PF10647">
    <property type="entry name" value="Gmad1"/>
    <property type="match status" value="1"/>
</dbReference>
<dbReference type="Proteomes" id="UP000178666">
    <property type="component" value="Chromosome"/>
</dbReference>
<dbReference type="Proteomes" id="UP000075221">
    <property type="component" value="Chromosome"/>
</dbReference>
<dbReference type="SMART" id="SM00909">
    <property type="entry name" value="Germane"/>
    <property type="match status" value="1"/>
</dbReference>
<organism evidence="3 5">
    <name type="scientific">Acidipropionibacterium acidipropionici</name>
    <dbReference type="NCBI Taxonomy" id="1748"/>
    <lineage>
        <taxon>Bacteria</taxon>
        <taxon>Bacillati</taxon>
        <taxon>Actinomycetota</taxon>
        <taxon>Actinomycetes</taxon>
        <taxon>Propionibacteriales</taxon>
        <taxon>Propionibacteriaceae</taxon>
        <taxon>Acidipropionibacterium</taxon>
    </lineage>
</organism>
<dbReference type="RefSeq" id="WP_062818841.1">
    <property type="nucleotide sequence ID" value="NZ_CP014352.1"/>
</dbReference>
<feature type="domain" description="GerMN" evidence="2">
    <location>
        <begin position="202"/>
        <end position="293"/>
    </location>
</feature>
<reference evidence="3 5" key="2">
    <citation type="submission" date="2016-02" db="EMBL/GenBank/DDBJ databases">
        <title>Complete Genome Sequence of Propionibacterium acidipropionici ATCC 55737.</title>
        <authorList>
            <person name="Luna Flores C.H."/>
            <person name="Nielsen L.K."/>
            <person name="Marcellin E."/>
        </authorList>
    </citation>
    <scope>NUCLEOTIDE SEQUENCE [LARGE SCALE GENOMIC DNA]</scope>
    <source>
        <strain evidence="3 5">ATCC 55737</strain>
    </source>
</reference>
<evidence type="ECO:0000313" key="6">
    <source>
        <dbReference type="Proteomes" id="UP000178666"/>
    </source>
</evidence>
<evidence type="ECO:0000313" key="4">
    <source>
        <dbReference type="EMBL" id="AOZ45812.1"/>
    </source>
</evidence>
<evidence type="ECO:0000259" key="2">
    <source>
        <dbReference type="SMART" id="SM00909"/>
    </source>
</evidence>
<dbReference type="InterPro" id="IPR018910">
    <property type="entry name" value="LpqB_C"/>
</dbReference>
<dbReference type="EMBL" id="CP015970">
    <property type="protein sequence ID" value="AOZ45812.1"/>
    <property type="molecule type" value="Genomic_DNA"/>
</dbReference>
<evidence type="ECO:0000313" key="3">
    <source>
        <dbReference type="EMBL" id="AMS04320.1"/>
    </source>
</evidence>
<reference evidence="4 6" key="1">
    <citation type="journal article" date="2016" name="Plant Dis.">
        <title>Improved production of propionic acid using genome shuffling.</title>
        <authorList>
            <person name="Luna-Flores C.H."/>
            <person name="Palfreyman R.W."/>
            <person name="Kromer J.O."/>
            <person name="Nielsen L.K."/>
            <person name="Marcellin E."/>
        </authorList>
    </citation>
    <scope>NUCLEOTIDE SEQUENCE [LARGE SCALE GENOMIC DNA]</scope>
    <source>
        <strain evidence="4 6">F3E8</strain>
    </source>
</reference>
<dbReference type="AlphaFoldDB" id="A0AAC8YD37"/>
<evidence type="ECO:0000256" key="1">
    <source>
        <dbReference type="SAM" id="MobiDB-lite"/>
    </source>
</evidence>
<gene>
    <name evidence="4" type="ORF">A8L58_02775</name>
    <name evidence="3" type="ORF">AXH35_01305</name>
</gene>
<evidence type="ECO:0000313" key="5">
    <source>
        <dbReference type="Proteomes" id="UP000075221"/>
    </source>
</evidence>
<dbReference type="InterPro" id="IPR059026">
    <property type="entry name" value="LpqB_N"/>
</dbReference>
<feature type="region of interest" description="Disordered" evidence="1">
    <location>
        <begin position="34"/>
        <end position="55"/>
    </location>
</feature>
<keyword evidence="6" id="KW-1185">Reference proteome</keyword>
<dbReference type="InterPro" id="IPR006311">
    <property type="entry name" value="TAT_signal"/>
</dbReference>
<dbReference type="Pfam" id="PF10646">
    <property type="entry name" value="Germane"/>
    <property type="match status" value="1"/>
</dbReference>
<dbReference type="InterPro" id="IPR019606">
    <property type="entry name" value="GerMN"/>
</dbReference>
<accession>A0AAC8YD37</accession>
<dbReference type="PROSITE" id="PS51257">
    <property type="entry name" value="PROKAR_LIPOPROTEIN"/>
    <property type="match status" value="1"/>
</dbReference>
<dbReference type="PROSITE" id="PS51318">
    <property type="entry name" value="TAT"/>
    <property type="match status" value="1"/>
</dbReference>
<dbReference type="Pfam" id="PF25976">
    <property type="entry name" value="LpqB_N"/>
    <property type="match status" value="1"/>
</dbReference>
<proteinExistence type="predicted"/>
<name>A0AAC8YD37_9ACTN</name>
<sequence>MTGEWSRRGFLGLLGGLGLMAGCAQVPTTGPVVRVQSSSSAPQRPGIDVAPQPPARGASPDLILAGFLQAMTSATDGYRLAREYLTGSAARDWDPQSEAVIYDATQNKPVATDRDASLRAPVIARLDRGGRYRAAGSDVFDHDFAMVRVDGQWRISRPPRGLVLSQFTFTRNYRTIPLYFPGRRSAYLAPDLIHLPQASAVPTTAVASLLAGPNSWLAGSVDSVVPTGTRLSANAVPVGQGAVAVVSLTSEVAPLTDAQRRQMAGQIAWTLSSFDGVSRVRLTSGGSNLSIPGAAEDDTVSTSLFTSMSPLMSSEIPAMMATRGGRIVTVPDSGSPTAVPGLMGSDRAPRISSMAVERSGGRWALVDAEAQSLLLWKTGSERVDTLVRGTGLIRPQIATDGSIWTIGRQGTGSRIHAFGESGRPLSVQAPQLAGIVVLAFSLSPDLTRMAMVIRSRGRSRLAMARIRPGASDPQTIIVDGLSELPLGIVDRGLTLIADVGWVTTSSLIVLARATEDGPGSPYQLSLDGSGATTIGPMSGTDMVSLATLPRADGLNALVLTADGELLRYEDRYRWRRILTGAGQAAISF</sequence>
<protein>
    <recommendedName>
        <fullName evidence="2">GerMN domain-containing protein</fullName>
    </recommendedName>
</protein>